<dbReference type="InterPro" id="IPR007630">
    <property type="entry name" value="RNA_pol_sigma70_r4"/>
</dbReference>
<dbReference type="NCBIfam" id="TIGR02937">
    <property type="entry name" value="sigma70-ECF"/>
    <property type="match status" value="1"/>
</dbReference>
<dbReference type="InterPro" id="IPR012845">
    <property type="entry name" value="RNA_pol_sigma_FliA_WhiG"/>
</dbReference>
<evidence type="ECO:0000256" key="1">
    <source>
        <dbReference type="ARBA" id="ARBA00023015"/>
    </source>
</evidence>
<accession>A0A0D8HM25</accession>
<dbReference type="InterPro" id="IPR013324">
    <property type="entry name" value="RNA_pol_sigma_r3/r4-like"/>
</dbReference>
<evidence type="ECO:0000259" key="6">
    <source>
        <dbReference type="PROSITE" id="PS00715"/>
    </source>
</evidence>
<name>A0A0D8HM25_9ACTN</name>
<dbReference type="Pfam" id="PF04545">
    <property type="entry name" value="Sigma70_r4"/>
    <property type="match status" value="1"/>
</dbReference>
<dbReference type="InterPro" id="IPR014284">
    <property type="entry name" value="RNA_pol_sigma-70_dom"/>
</dbReference>
<sequence length="265" mass="29405">MTTKMQTVEVDDQDQVTLLWKEYKTTKSSDARDRLIVNYSPLVKYVAGRVASGLPGNIDPSDLVSYGIFGLIDAIDKFDPERAIKFETYAIARIKGAIIDELRAIDWVPRSVRAKARSVEKAIVKLEAKLLRSPSDEELAAELGITPKDLGDILTETRRLGIAALDEILASSERGDSGTLGDSIPDKATGPVLVFENEETKQLLAQAVNRLGDREKMVLALYYYESFTLAEIGQVLGVTESRVCQIHTKAVMQLRLRLNDFDSQN</sequence>
<dbReference type="PANTHER" id="PTHR30385:SF7">
    <property type="entry name" value="RNA POLYMERASE SIGMA FACTOR FLIA"/>
    <property type="match status" value="1"/>
</dbReference>
<dbReference type="NCBIfam" id="NF004935">
    <property type="entry name" value="PRK06288.1"/>
    <property type="match status" value="1"/>
</dbReference>
<reference evidence="8 9" key="1">
    <citation type="submission" date="2015-01" db="EMBL/GenBank/DDBJ databases">
        <title>Draft genome of the acidophilic iron oxidizer Acidithrix ferrooxidans strain Py-F3.</title>
        <authorList>
            <person name="Poehlein A."/>
            <person name="Eisen S."/>
            <person name="Schloemann M."/>
            <person name="Johnson B.D."/>
            <person name="Daniel R."/>
            <person name="Muehling M."/>
        </authorList>
    </citation>
    <scope>NUCLEOTIDE SEQUENCE [LARGE SCALE GENOMIC DNA]</scope>
    <source>
        <strain evidence="8 9">Py-F3</strain>
    </source>
</reference>
<dbReference type="STRING" id="1280514.AXFE_00050"/>
<dbReference type="InterPro" id="IPR000943">
    <property type="entry name" value="RNA_pol_sigma70"/>
</dbReference>
<keyword evidence="3 5" id="KW-0238">DNA-binding</keyword>
<evidence type="ECO:0000256" key="2">
    <source>
        <dbReference type="ARBA" id="ARBA00023082"/>
    </source>
</evidence>
<keyword evidence="1 5" id="KW-0805">Transcription regulation</keyword>
<evidence type="ECO:0000256" key="3">
    <source>
        <dbReference type="ARBA" id="ARBA00023125"/>
    </source>
</evidence>
<evidence type="ECO:0000256" key="4">
    <source>
        <dbReference type="ARBA" id="ARBA00023163"/>
    </source>
</evidence>
<dbReference type="Proteomes" id="UP000032360">
    <property type="component" value="Unassembled WGS sequence"/>
</dbReference>
<dbReference type="PROSITE" id="PS00715">
    <property type="entry name" value="SIGMA70_1"/>
    <property type="match status" value="1"/>
</dbReference>
<dbReference type="EMBL" id="JXYS01000001">
    <property type="protein sequence ID" value="KJF18968.1"/>
    <property type="molecule type" value="Genomic_DNA"/>
</dbReference>
<dbReference type="NCBIfam" id="NF005413">
    <property type="entry name" value="PRK06986.1"/>
    <property type="match status" value="1"/>
</dbReference>
<dbReference type="GO" id="GO:0003899">
    <property type="term" value="F:DNA-directed RNA polymerase activity"/>
    <property type="evidence" value="ECO:0007669"/>
    <property type="project" value="InterPro"/>
</dbReference>
<dbReference type="CDD" id="cd06171">
    <property type="entry name" value="Sigma70_r4"/>
    <property type="match status" value="1"/>
</dbReference>
<dbReference type="SUPFAM" id="SSF88946">
    <property type="entry name" value="Sigma2 domain of RNA polymerase sigma factors"/>
    <property type="match status" value="1"/>
</dbReference>
<proteinExistence type="inferred from homology"/>
<dbReference type="InterPro" id="IPR007627">
    <property type="entry name" value="RNA_pol_sigma70_r2"/>
</dbReference>
<dbReference type="InterPro" id="IPR013325">
    <property type="entry name" value="RNA_pol_sigma_r2"/>
</dbReference>
<dbReference type="NCBIfam" id="TIGR02479">
    <property type="entry name" value="FliA_WhiG"/>
    <property type="match status" value="1"/>
</dbReference>
<dbReference type="Gene3D" id="1.20.140.160">
    <property type="match status" value="1"/>
</dbReference>
<evidence type="ECO:0000313" key="8">
    <source>
        <dbReference type="EMBL" id="KJF18968.1"/>
    </source>
</evidence>
<evidence type="ECO:0000259" key="7">
    <source>
        <dbReference type="PROSITE" id="PS00716"/>
    </source>
</evidence>
<dbReference type="GO" id="GO:0003677">
    <property type="term" value="F:DNA binding"/>
    <property type="evidence" value="ECO:0007669"/>
    <property type="project" value="UniProtKB-KW"/>
</dbReference>
<feature type="domain" description="RNA polymerase sigma-70" evidence="7">
    <location>
        <begin position="228"/>
        <end position="254"/>
    </location>
</feature>
<keyword evidence="2 5" id="KW-0731">Sigma factor</keyword>
<dbReference type="GO" id="GO:0016987">
    <property type="term" value="F:sigma factor activity"/>
    <property type="evidence" value="ECO:0007669"/>
    <property type="project" value="UniProtKB-KW"/>
</dbReference>
<keyword evidence="4 5" id="KW-0804">Transcription</keyword>
<dbReference type="GO" id="GO:0006352">
    <property type="term" value="P:DNA-templated transcription initiation"/>
    <property type="evidence" value="ECO:0007669"/>
    <property type="project" value="InterPro"/>
</dbReference>
<comment type="caution">
    <text evidence="8">The sequence shown here is derived from an EMBL/GenBank/DDBJ whole genome shotgun (WGS) entry which is preliminary data.</text>
</comment>
<dbReference type="Pfam" id="PF04539">
    <property type="entry name" value="Sigma70_r3"/>
    <property type="match status" value="1"/>
</dbReference>
<dbReference type="PRINTS" id="PR00046">
    <property type="entry name" value="SIGMA70FCT"/>
</dbReference>
<comment type="similarity">
    <text evidence="5">Belongs to the sigma-70 factor family.</text>
</comment>
<dbReference type="PATRIC" id="fig|1280514.3.peg.14"/>
<protein>
    <recommendedName>
        <fullName evidence="5">RNA polymerase sigma factor</fullName>
    </recommendedName>
</protein>
<dbReference type="Pfam" id="PF04542">
    <property type="entry name" value="Sigma70_r2"/>
    <property type="match status" value="1"/>
</dbReference>
<dbReference type="PANTHER" id="PTHR30385">
    <property type="entry name" value="SIGMA FACTOR F FLAGELLAR"/>
    <property type="match status" value="1"/>
</dbReference>
<gene>
    <name evidence="8" type="primary">sigD1</name>
    <name evidence="8" type="ORF">AXFE_00050</name>
</gene>
<evidence type="ECO:0000256" key="5">
    <source>
        <dbReference type="RuleBase" id="RU362124"/>
    </source>
</evidence>
<dbReference type="Gene3D" id="1.10.1740.10">
    <property type="match status" value="1"/>
</dbReference>
<dbReference type="InterPro" id="IPR007624">
    <property type="entry name" value="RNA_pol_sigma70_r3"/>
</dbReference>
<comment type="function">
    <text evidence="5">Sigma factors are initiation factors that promote the attachment of RNA polymerase to specific initiation sites and are then released.</text>
</comment>
<feature type="domain" description="RNA polymerase sigma-70" evidence="6">
    <location>
        <begin position="62"/>
        <end position="75"/>
    </location>
</feature>
<dbReference type="PROSITE" id="PS00716">
    <property type="entry name" value="SIGMA70_2"/>
    <property type="match status" value="1"/>
</dbReference>
<evidence type="ECO:0000313" key="9">
    <source>
        <dbReference type="Proteomes" id="UP000032360"/>
    </source>
</evidence>
<dbReference type="AlphaFoldDB" id="A0A0D8HM25"/>
<keyword evidence="9" id="KW-1185">Reference proteome</keyword>
<dbReference type="PIRSF" id="PIRSF000770">
    <property type="entry name" value="RNA_pol_sigma-SigE/K"/>
    <property type="match status" value="1"/>
</dbReference>
<dbReference type="SUPFAM" id="SSF88659">
    <property type="entry name" value="Sigma3 and sigma4 domains of RNA polymerase sigma factors"/>
    <property type="match status" value="2"/>
</dbReference>
<organism evidence="8 9">
    <name type="scientific">Acidithrix ferrooxidans</name>
    <dbReference type="NCBI Taxonomy" id="1280514"/>
    <lineage>
        <taxon>Bacteria</taxon>
        <taxon>Bacillati</taxon>
        <taxon>Actinomycetota</taxon>
        <taxon>Acidimicrobiia</taxon>
        <taxon>Acidimicrobiales</taxon>
        <taxon>Acidimicrobiaceae</taxon>
        <taxon>Acidithrix</taxon>
    </lineage>
</organism>